<dbReference type="EMBL" id="JBHTGL010000005">
    <property type="protein sequence ID" value="MFD0622049.1"/>
    <property type="molecule type" value="Genomic_DNA"/>
</dbReference>
<dbReference type="Proteomes" id="UP001596915">
    <property type="component" value="Unassembled WGS sequence"/>
</dbReference>
<dbReference type="InterPro" id="IPR002909">
    <property type="entry name" value="IPT_dom"/>
</dbReference>
<evidence type="ECO:0000313" key="3">
    <source>
        <dbReference type="EMBL" id="MFD0622049.1"/>
    </source>
</evidence>
<protein>
    <submittedName>
        <fullName evidence="3">RHS repeat-associated core domain-containing protein</fullName>
    </submittedName>
</protein>
<reference evidence="4" key="1">
    <citation type="journal article" date="2019" name="Int. J. Syst. Evol. Microbiol.">
        <title>The Global Catalogue of Microorganisms (GCM) 10K type strain sequencing project: providing services to taxonomists for standard genome sequencing and annotation.</title>
        <authorList>
            <consortium name="The Broad Institute Genomics Platform"/>
            <consortium name="The Broad Institute Genome Sequencing Center for Infectious Disease"/>
            <person name="Wu L."/>
            <person name="Ma J."/>
        </authorList>
    </citation>
    <scope>NUCLEOTIDE SEQUENCE [LARGE SCALE GENOMIC DNA]</scope>
    <source>
        <strain evidence="4">JCM 12607</strain>
    </source>
</reference>
<dbReference type="InterPro" id="IPR008969">
    <property type="entry name" value="CarboxyPept-like_regulatory"/>
</dbReference>
<dbReference type="NCBIfam" id="TIGR01643">
    <property type="entry name" value="YD_repeat_2x"/>
    <property type="match status" value="4"/>
</dbReference>
<dbReference type="Pfam" id="PF20148">
    <property type="entry name" value="DUF6531"/>
    <property type="match status" value="1"/>
</dbReference>
<evidence type="ECO:0000313" key="4">
    <source>
        <dbReference type="Proteomes" id="UP001596915"/>
    </source>
</evidence>
<dbReference type="InterPro" id="IPR036844">
    <property type="entry name" value="Hint_dom_sf"/>
</dbReference>
<dbReference type="InterPro" id="IPR031325">
    <property type="entry name" value="RHS_repeat"/>
</dbReference>
<dbReference type="PROSITE" id="PS50818">
    <property type="entry name" value="INTEIN_C_TER"/>
    <property type="match status" value="1"/>
</dbReference>
<feature type="domain" description="Hint" evidence="2">
    <location>
        <begin position="2152"/>
        <end position="2254"/>
    </location>
</feature>
<dbReference type="PANTHER" id="PTHR32305:SF15">
    <property type="entry name" value="PROTEIN RHSA-RELATED"/>
    <property type="match status" value="1"/>
</dbReference>
<dbReference type="SMART" id="SM00306">
    <property type="entry name" value="HintN"/>
    <property type="match status" value="1"/>
</dbReference>
<dbReference type="InterPro" id="IPR050708">
    <property type="entry name" value="T6SS_VgrG/RHS"/>
</dbReference>
<dbReference type="InterPro" id="IPR013783">
    <property type="entry name" value="Ig-like_fold"/>
</dbReference>
<dbReference type="Pfam" id="PF25023">
    <property type="entry name" value="TEN_YD-shell"/>
    <property type="match status" value="2"/>
</dbReference>
<dbReference type="Gene3D" id="2.60.40.10">
    <property type="entry name" value="Immunoglobulins"/>
    <property type="match status" value="1"/>
</dbReference>
<accession>A0ABW2WKI8</accession>
<dbReference type="InterPro" id="IPR030934">
    <property type="entry name" value="Intein_C"/>
</dbReference>
<organism evidence="3 4">
    <name type="scientific">Streptomyces sanglieri</name>
    <dbReference type="NCBI Taxonomy" id="193460"/>
    <lineage>
        <taxon>Bacteria</taxon>
        <taxon>Bacillati</taxon>
        <taxon>Actinomycetota</taxon>
        <taxon>Actinomycetes</taxon>
        <taxon>Kitasatosporales</taxon>
        <taxon>Streptomycetaceae</taxon>
        <taxon>Streptomyces</taxon>
    </lineage>
</organism>
<gene>
    <name evidence="3" type="ORF">ACFQ2K_03765</name>
</gene>
<dbReference type="Gene3D" id="2.60.120.380">
    <property type="match status" value="1"/>
</dbReference>
<dbReference type="SUPFAM" id="SSF49464">
    <property type="entry name" value="Carboxypeptidase regulatory domain-like"/>
    <property type="match status" value="1"/>
</dbReference>
<dbReference type="InterPro" id="IPR056823">
    <property type="entry name" value="TEN-like_YD-shell"/>
</dbReference>
<dbReference type="PANTHER" id="PTHR32305">
    <property type="match status" value="1"/>
</dbReference>
<dbReference type="InterPro" id="IPR003587">
    <property type="entry name" value="Hint_dom_N"/>
</dbReference>
<dbReference type="Gene3D" id="2.170.16.10">
    <property type="entry name" value="Hedgehog/Intein (Hint) domain"/>
    <property type="match status" value="1"/>
</dbReference>
<dbReference type="InterPro" id="IPR022385">
    <property type="entry name" value="Rhs_assc_core"/>
</dbReference>
<evidence type="ECO:0000259" key="2">
    <source>
        <dbReference type="SMART" id="SM00306"/>
    </source>
</evidence>
<sequence length="2326" mass="245367">MEPISGAPGTRVVLTGSGFASAATDNVVRFNGGMLGELGEVTATSVTVKVPEGATTGRVQVETPDGTATVPSDFEITAGSDDGTFETTVRTSVTDDDPPTVAVTTPGRRGQVLFDAEQGDDIGFGITASTFNSTVTLRLYDPQGAQVGSTGYVASDGGVWQAHDLALTGTYSLVVDPGAANIGAATVTVSKASGGVLNLSAPPADTPMLRAGQEGHWTLSGGKGESLGIGIDATGMAKGVSLRVDLLGPDGKSVDSAYASGGYTGKLEVDALPTSDRYDLWLHPTNVATGTVKVTASHDADAGQLAVTGPDTELTITRPGQNGVAHFSAQLGRRISLGVKSQGFPAYTSLEVRGPDGKVVDSSFIVSANATSEWDSPTLTVSGTYTLSLKPQNIGTGKLTLTLSNPTVAPELATTGPTAEVTIDRCGQNAESTFQATAGDDLSLGFSGNTFTSALYVTVFAPSGAKVLDDAGLLSGYARAFKLPDVPETGLYRVVIDPYLGAAGTVRLTLSADVVSPLTVDGAAQPADITRPGQQIRAEFTAPDAKVFGFALTDSTLAASGEAYLVGPAGGAGTYLGYVSARSPVAFYLTGVTPGAKYAVVITPDSAATGAAKLWLSNPVAAGELSAAQPTAGGDITRPGQQLEFTYNATAGDGAAVVFSDSTLTELVRVAHWAPGADKDERLGYMSDTTFDGALRAPLVAGTHKVLLQPDEPATGHVKATLLPDAAGGALIADGGRKTVSVTTAGQNARYTFTGTEGQKLTLGLDTPPSAWELSLWGPDGKWLYDAAYMNDTTVTKDLSALPATGTYTLTVNPWSAKTGTFNLGLTTTLTAAAPAAVKDKATPTADSGAAAKTATAHAGVLPRGADAWQPGRANLKGRDWITARGSAPKAPARLGAPPGTTALTGRVLKLDGKPLADVTVRVGDTRGHTDAKGRFLLTGIDEDATTLVVDGASAKTGQRQYGRFDIRIHPRAGRSTDLGFPVWLTPLDTRHTVTFDAPAKKDITLTTPQIPGLEVRIPKGSVVRDENGKAVTELGITAIPIDRPPFPLPRNSVVPVYFTVQPGGTTVFPKGAQIVYPNYTHEAPGARVDFMDYDPKGKGWHVYGHGQVSPDGRQVVPDADTRVWAFHGAMFNISDLVPWDLTGLKDVIDWLSGDPVDLATGQLTDSRTDLGVFDPRSSAEVNRTYWQGDTQPRAFGIGRDLSYNAFLHSEKQYEQVDLYLPGGQKVHFTRTSPGTGYIDAVFEPLDTPTGFRGSKIVCSDNQWELRFRDGSVWVFPLYSPLKEIRDRHGNALKLTRLSGNKGEITRITTPGGRWISLAYDTKHRVHEARDNTGRTTVYEYDSAGRLSTVTDPADKVSRYTYDGSSNRILTATDAKNITYMTNSFYPDGRVKDQVLTEGAKYSFAYTQTGTGQITSAEVTQPGGAIRRVEFDAAGYGVLDVAARGSSLERRTQYVRGPNHRIDAVVDPYGQRTELTYDANGHVTRSVEQAGTANARASGTATFDGPFDQPTRVTDPLDNETVFGYDAQGNLQTVTDPEDRRTTLTYAPDGQIKSVTDNADAVTEFTYRNGDLISVKDAEGRVSRQFTDAAGRASALTDTAGSLTTVVYDKLNQPRKVTDPLGRSTGFDYDDNGNLITLTDARNSTARWEYDDADRPRTATDAVGAKASFEYDATGLLRKATSRSGKIALATYDLLGRAKTAQYGVDIAGQAESSVSYDYDGHDLLKQINDSQAGNQSFAYDTYDRPKTVTGPNGTVSYDYDAADRRKTMTAGGRTTSYGFDTAGILTSITSGTQEIGFELDAVGREKTATMPGGIARTTGYDKTGTITSIAYAQGTSNIGDLHYTRDERALQTGLTGSLANVALPAAETGTVFGKDNRITTYGGRPFIYDADGQLKTDGIRDYTWNARGQLSGLTKAGQNSSFGYDALGTRSTKTVGGTTNKFLTDGSNPLVEQNGTGATTATVATSGLDEFLTRTENGATQVYLTDALGSVIGLADSDGTIATKYAYDPNGQATTTGTASSNPYTFTGRENDGTGLLYYRDRYYDPETGRFISQDPIGQAGGTNLYQYALSSPTTYTDPTGDNPMIAACAVGGLMDGGIDWAFQRLSGRKVNWGQVGNAALTGCMMGMAGEALSAFMAARGTLRLGSCPTRNSFTADTPVLMADGTRKPIKDIKIGDKVLSTDPETGESGPRMVTALIKGSGEKQLVDITTTDPNGANGHLTATEGHPFWVPELREWLPAGGLKPGQWLQTGAGTRVQITAVDRRTKQAAVHNLTVDDLHTYYVFVGGTSVLVHNCGGGYQWAPGTRTQVFSAQAKDGTQAKARR</sequence>
<dbReference type="Gene3D" id="2.180.10.10">
    <property type="entry name" value="RHS repeat-associated core"/>
    <property type="match status" value="2"/>
</dbReference>
<dbReference type="InterPro" id="IPR045351">
    <property type="entry name" value="DUF6531"/>
</dbReference>
<dbReference type="InterPro" id="IPR006141">
    <property type="entry name" value="Intein_N"/>
</dbReference>
<dbReference type="SUPFAM" id="SSF51294">
    <property type="entry name" value="Hedgehog/intein (Hint) domain"/>
    <property type="match status" value="1"/>
</dbReference>
<dbReference type="InterPro" id="IPR014756">
    <property type="entry name" value="Ig_E-set"/>
</dbReference>
<name>A0ABW2WKI8_9ACTN</name>
<dbReference type="NCBIfam" id="TIGR03696">
    <property type="entry name" value="Rhs_assc_core"/>
    <property type="match status" value="1"/>
</dbReference>
<dbReference type="CDD" id="cd00081">
    <property type="entry name" value="Hint"/>
    <property type="match status" value="1"/>
</dbReference>
<dbReference type="PROSITE" id="PS50817">
    <property type="entry name" value="INTEIN_N_TER"/>
    <property type="match status" value="1"/>
</dbReference>
<keyword evidence="4" id="KW-1185">Reference proteome</keyword>
<dbReference type="SUPFAM" id="SSF81296">
    <property type="entry name" value="E set domains"/>
    <property type="match status" value="1"/>
</dbReference>
<dbReference type="Pfam" id="PF01833">
    <property type="entry name" value="TIG"/>
    <property type="match status" value="1"/>
</dbReference>
<dbReference type="PRINTS" id="PR00394">
    <property type="entry name" value="RHSPROTEIN"/>
</dbReference>
<dbReference type="Pfam" id="PF07591">
    <property type="entry name" value="PT-HINT"/>
    <property type="match status" value="1"/>
</dbReference>
<dbReference type="Pfam" id="PF05593">
    <property type="entry name" value="RHS_repeat"/>
    <property type="match status" value="4"/>
</dbReference>
<proteinExistence type="predicted"/>
<comment type="caution">
    <text evidence="3">The sequence shown here is derived from an EMBL/GenBank/DDBJ whole genome shotgun (WGS) entry which is preliminary data.</text>
</comment>
<evidence type="ECO:0000256" key="1">
    <source>
        <dbReference type="ARBA" id="ARBA00022737"/>
    </source>
</evidence>
<dbReference type="CDD" id="cd00102">
    <property type="entry name" value="IPT"/>
    <property type="match status" value="1"/>
</dbReference>
<keyword evidence="1" id="KW-0677">Repeat</keyword>
<dbReference type="InterPro" id="IPR006530">
    <property type="entry name" value="YD"/>
</dbReference>